<name>A0A6B2H7P3_9BACT</name>
<evidence type="ECO:0000313" key="2">
    <source>
        <dbReference type="Proteomes" id="UP000478546"/>
    </source>
</evidence>
<dbReference type="Proteomes" id="UP000478546">
    <property type="component" value="Unassembled WGS sequence"/>
</dbReference>
<keyword evidence="2" id="KW-1185">Reference proteome</keyword>
<proteinExistence type="predicted"/>
<organism evidence="1 2">
    <name type="scientific">Pontibacter fetidus</name>
    <dbReference type="NCBI Taxonomy" id="2700082"/>
    <lineage>
        <taxon>Bacteria</taxon>
        <taxon>Pseudomonadati</taxon>
        <taxon>Bacteroidota</taxon>
        <taxon>Cytophagia</taxon>
        <taxon>Cytophagales</taxon>
        <taxon>Hymenobacteraceae</taxon>
        <taxon>Pontibacter</taxon>
    </lineage>
</organism>
<dbReference type="AlphaFoldDB" id="A0A6B2H7P3"/>
<comment type="caution">
    <text evidence="1">The sequence shown here is derived from an EMBL/GenBank/DDBJ whole genome shotgun (WGS) entry which is preliminary data.</text>
</comment>
<protein>
    <recommendedName>
        <fullName evidence="3">STAS/SEC14 domain-containing protein</fullName>
    </recommendedName>
</protein>
<gene>
    <name evidence="1" type="ORF">GWO68_05285</name>
</gene>
<dbReference type="RefSeq" id="WP_162345377.1">
    <property type="nucleotide sequence ID" value="NZ_JAAEAA010000005.1"/>
</dbReference>
<sequence>MPYLSSKPLPDSVITCYKKDYVIITLHTGSGILTVKWLRPVDSREYRTGIKETGKILLENNLEKLLVNNQLMDVLTADDQGWLAKISIEVISKSELKYLAIVSSTNMMQQLTNEALDVRVKQETPPFETQYFYMERDAMEWLQGIYKE</sequence>
<evidence type="ECO:0000313" key="1">
    <source>
        <dbReference type="EMBL" id="NDK55322.1"/>
    </source>
</evidence>
<evidence type="ECO:0008006" key="3">
    <source>
        <dbReference type="Google" id="ProtNLM"/>
    </source>
</evidence>
<accession>A0A6B2H7P3</accession>
<dbReference type="EMBL" id="JAAEAA010000005">
    <property type="protein sequence ID" value="NDK55322.1"/>
    <property type="molecule type" value="Genomic_DNA"/>
</dbReference>
<reference evidence="1 2" key="1">
    <citation type="submission" date="2020-01" db="EMBL/GenBank/DDBJ databases">
        <authorList>
            <person name="Kim M.K."/>
        </authorList>
    </citation>
    <scope>NUCLEOTIDE SEQUENCE [LARGE SCALE GENOMIC DNA]</scope>
    <source>
        <strain evidence="1 2">BT213</strain>
    </source>
</reference>